<dbReference type="AlphaFoldDB" id="A0A1X7NM02"/>
<evidence type="ECO:0000256" key="1">
    <source>
        <dbReference type="ARBA" id="ARBA00004429"/>
    </source>
</evidence>
<dbReference type="InterPro" id="IPR007387">
    <property type="entry name" value="TRAP_DctQ"/>
</dbReference>
<organism evidence="11 12">
    <name type="scientific">Mesorhizobium australicum</name>
    <dbReference type="NCBI Taxonomy" id="536018"/>
    <lineage>
        <taxon>Bacteria</taxon>
        <taxon>Pseudomonadati</taxon>
        <taxon>Pseudomonadota</taxon>
        <taxon>Alphaproteobacteria</taxon>
        <taxon>Hyphomicrobiales</taxon>
        <taxon>Phyllobacteriaceae</taxon>
        <taxon>Mesorhizobium</taxon>
    </lineage>
</organism>
<protein>
    <recommendedName>
        <fullName evidence="9">TRAP transporter small permease protein</fullName>
    </recommendedName>
</protein>
<reference evidence="11 12" key="1">
    <citation type="submission" date="2017-04" db="EMBL/GenBank/DDBJ databases">
        <authorList>
            <person name="Afonso C.L."/>
            <person name="Miller P.J."/>
            <person name="Scott M.A."/>
            <person name="Spackman E."/>
            <person name="Goraichik I."/>
            <person name="Dimitrov K.M."/>
            <person name="Suarez D.L."/>
            <person name="Swayne D.E."/>
        </authorList>
    </citation>
    <scope>NUCLEOTIDE SEQUENCE [LARGE SCALE GENOMIC DNA]</scope>
    <source>
        <strain evidence="11 12">B5P</strain>
    </source>
</reference>
<name>A0A1X7NM02_9HYPH</name>
<feature type="transmembrane region" description="Helical" evidence="9">
    <location>
        <begin position="141"/>
        <end position="164"/>
    </location>
</feature>
<sequence>MSAKPEHDAARKGITHWLGDLPSRALALIAGLILFAMMLLTLFDVAGRYLFNSPLPATSELIALMIAGLVFCALPYVCFREMHVTIDILDDVVPDWLKRIQGVFVNVFSAVALLVIAWRLYEMSITHYRYEEVSDELLMPFWPFTAAMAFLGVVAAWAQICAAAQYATGARSTPAQSYHGGE</sequence>
<evidence type="ECO:0000256" key="5">
    <source>
        <dbReference type="ARBA" id="ARBA00022692"/>
    </source>
</evidence>
<comment type="similarity">
    <text evidence="8 9">Belongs to the TRAP transporter small permease family.</text>
</comment>
<comment type="function">
    <text evidence="9">Part of the tripartite ATP-independent periplasmic (TRAP) transport system.</text>
</comment>
<gene>
    <name evidence="11" type="ORF">SAMN02982922_2013</name>
</gene>
<evidence type="ECO:0000256" key="4">
    <source>
        <dbReference type="ARBA" id="ARBA00022519"/>
    </source>
</evidence>
<evidence type="ECO:0000313" key="11">
    <source>
        <dbReference type="EMBL" id="SMH38069.1"/>
    </source>
</evidence>
<evidence type="ECO:0000313" key="12">
    <source>
        <dbReference type="Proteomes" id="UP000193083"/>
    </source>
</evidence>
<dbReference type="Proteomes" id="UP000193083">
    <property type="component" value="Unassembled WGS sequence"/>
</dbReference>
<evidence type="ECO:0000259" key="10">
    <source>
        <dbReference type="Pfam" id="PF04290"/>
    </source>
</evidence>
<evidence type="ECO:0000256" key="2">
    <source>
        <dbReference type="ARBA" id="ARBA00022448"/>
    </source>
</evidence>
<keyword evidence="6 9" id="KW-1133">Transmembrane helix</keyword>
<dbReference type="RefSeq" id="WP_085464041.1">
    <property type="nucleotide sequence ID" value="NZ_FXBL01000004.1"/>
</dbReference>
<keyword evidence="4 9" id="KW-0997">Cell inner membrane</keyword>
<feature type="transmembrane region" description="Helical" evidence="9">
    <location>
        <begin position="21"/>
        <end position="41"/>
    </location>
</feature>
<dbReference type="EMBL" id="FXBL01000004">
    <property type="protein sequence ID" value="SMH38069.1"/>
    <property type="molecule type" value="Genomic_DNA"/>
</dbReference>
<feature type="transmembrane region" description="Helical" evidence="9">
    <location>
        <begin position="100"/>
        <end position="121"/>
    </location>
</feature>
<dbReference type="GO" id="GO:0022857">
    <property type="term" value="F:transmembrane transporter activity"/>
    <property type="evidence" value="ECO:0007669"/>
    <property type="project" value="UniProtKB-UniRule"/>
</dbReference>
<dbReference type="OrthoDB" id="2877624at2"/>
<evidence type="ECO:0000256" key="3">
    <source>
        <dbReference type="ARBA" id="ARBA00022475"/>
    </source>
</evidence>
<dbReference type="PANTHER" id="PTHR35011:SF10">
    <property type="entry name" value="TRAP TRANSPORTER SMALL PERMEASE PROTEIN"/>
    <property type="match status" value="1"/>
</dbReference>
<dbReference type="GO" id="GO:0005886">
    <property type="term" value="C:plasma membrane"/>
    <property type="evidence" value="ECO:0007669"/>
    <property type="project" value="UniProtKB-SubCell"/>
</dbReference>
<evidence type="ECO:0000256" key="9">
    <source>
        <dbReference type="RuleBase" id="RU369079"/>
    </source>
</evidence>
<proteinExistence type="inferred from homology"/>
<evidence type="ECO:0000256" key="8">
    <source>
        <dbReference type="ARBA" id="ARBA00038436"/>
    </source>
</evidence>
<feature type="domain" description="Tripartite ATP-independent periplasmic transporters DctQ component" evidence="10">
    <location>
        <begin position="37"/>
        <end position="165"/>
    </location>
</feature>
<feature type="transmembrane region" description="Helical" evidence="9">
    <location>
        <begin position="61"/>
        <end position="79"/>
    </location>
</feature>
<comment type="subunit">
    <text evidence="9">The complex comprises the extracytoplasmic solute receptor protein and the two transmembrane proteins.</text>
</comment>
<dbReference type="GO" id="GO:0015740">
    <property type="term" value="P:C4-dicarboxylate transport"/>
    <property type="evidence" value="ECO:0007669"/>
    <property type="project" value="TreeGrafter"/>
</dbReference>
<evidence type="ECO:0000256" key="7">
    <source>
        <dbReference type="ARBA" id="ARBA00023136"/>
    </source>
</evidence>
<dbReference type="Pfam" id="PF04290">
    <property type="entry name" value="DctQ"/>
    <property type="match status" value="1"/>
</dbReference>
<keyword evidence="5 9" id="KW-0812">Transmembrane</keyword>
<dbReference type="PANTHER" id="PTHR35011">
    <property type="entry name" value="2,3-DIKETO-L-GULONATE TRAP TRANSPORTER SMALL PERMEASE PROTEIN YIAM"/>
    <property type="match status" value="1"/>
</dbReference>
<keyword evidence="2 9" id="KW-0813">Transport</keyword>
<dbReference type="InterPro" id="IPR055348">
    <property type="entry name" value="DctQ"/>
</dbReference>
<keyword evidence="12" id="KW-1185">Reference proteome</keyword>
<accession>A0A1X7NM02</accession>
<evidence type="ECO:0000256" key="6">
    <source>
        <dbReference type="ARBA" id="ARBA00022989"/>
    </source>
</evidence>
<keyword evidence="7 9" id="KW-0472">Membrane</keyword>
<keyword evidence="3" id="KW-1003">Cell membrane</keyword>
<comment type="subcellular location">
    <subcellularLocation>
        <location evidence="1 9">Cell inner membrane</location>
        <topology evidence="1 9">Multi-pass membrane protein</topology>
    </subcellularLocation>
</comment>